<evidence type="ECO:0000259" key="3">
    <source>
        <dbReference type="Pfam" id="PF23865"/>
    </source>
</evidence>
<dbReference type="InterPro" id="IPR055647">
    <property type="entry name" value="DUF7223"/>
</dbReference>
<reference key="2">
    <citation type="submission" date="2011-05" db="EMBL/GenBank/DDBJ databases">
        <title>The Genome Sequence of Magnaporthe oryzae 70-15.</title>
        <authorList>
            <consortium name="The Broad Institute Genome Sequencing Platform"/>
            <person name="Ma L.-J."/>
            <person name="Dead R."/>
            <person name="Young S.K."/>
            <person name="Zeng Q."/>
            <person name="Gargeya S."/>
            <person name="Fitzgerald M."/>
            <person name="Haas B."/>
            <person name="Abouelleil A."/>
            <person name="Alvarado L."/>
            <person name="Arachchi H.M."/>
            <person name="Berlin A."/>
            <person name="Brown A."/>
            <person name="Chapman S.B."/>
            <person name="Chen Z."/>
            <person name="Dunbar C."/>
            <person name="Freedman E."/>
            <person name="Gearin G."/>
            <person name="Gellesch M."/>
            <person name="Goldberg J."/>
            <person name="Griggs A."/>
            <person name="Gujja S."/>
            <person name="Heiman D."/>
            <person name="Howarth C."/>
            <person name="Larson L."/>
            <person name="Lui A."/>
            <person name="MacDonald P.J.P."/>
            <person name="Mehta T."/>
            <person name="Montmayeur A."/>
            <person name="Murphy C."/>
            <person name="Neiman D."/>
            <person name="Pearson M."/>
            <person name="Priest M."/>
            <person name="Roberts A."/>
            <person name="Saif S."/>
            <person name="Shea T."/>
            <person name="Shenoy N."/>
            <person name="Sisk P."/>
            <person name="Stolte C."/>
            <person name="Sykes S."/>
            <person name="Yandava C."/>
            <person name="Wortman J."/>
            <person name="Nusbaum C."/>
            <person name="Birren B."/>
        </authorList>
    </citation>
    <scope>NUCLEOTIDE SEQUENCE</scope>
    <source>
        <strain>70-15</strain>
    </source>
</reference>
<dbReference type="Proteomes" id="UP000009058">
    <property type="component" value="Chromosome 3"/>
</dbReference>
<feature type="domain" description="DUF7223" evidence="3">
    <location>
        <begin position="356"/>
        <end position="510"/>
    </location>
</feature>
<dbReference type="InParanoid" id="G4N1K2"/>
<dbReference type="Pfam" id="PF23865">
    <property type="entry name" value="DUF7223"/>
    <property type="match status" value="1"/>
</dbReference>
<proteinExistence type="predicted"/>
<dbReference type="OMA" id="IAETCEM"/>
<evidence type="ECO:0008006" key="6">
    <source>
        <dbReference type="Google" id="ProtNLM"/>
    </source>
</evidence>
<sequence>MDCLPAFIVGVCPLPQRRSSPSAPVTRPPPLLVCCPALQVIADTMVNTRSLFSLSLLASAALGRAIGGEEQCECPPEKQVVRYIVVDMPDQDAPVEELPEEVVRGGVDTPVNTTTTLQPCKAPDVDTSDKKNIIPAPHVSLFYGDDGSTPTPPPFANSTAGHNTTVPAPQGSINMTLTTDHSFVALEYIDSITNVKCSKNLLTVNFSDTEAFDIAAKNWESLEDGLIIVTNGQGNCNDEFERGFFKVKDVKPNKDDLSIACTASSKKIEQVAETCEMTFSSLPAATLRKRINLNPSTSLSFGAALADKKTLLDLEPYLEITADHASFESTVTFSGKLNYDFWAFKLKELYFDLDASFKADVALSASIQAAYAQNFEYSTDELEYTLITVPGVVALGPGVAFGIGVDLSASGAVDVHTALGVAMPNGNVHLDLVNKDRGTSATGWDPKYTAAANISQKAEVGADVYASVTVQLAIKVLGGLVDLSSGLTAQPRVNNRFTLDGNQQLSVGGSATTKPVGSVLQPVTGQAACEQGVGIKSDFLFKLKGFITKYWSHDLYGVQVPIVNQCYNFNKQ</sequence>
<keyword evidence="5" id="KW-1185">Reference proteome</keyword>
<evidence type="ECO:0000313" key="4">
    <source>
        <dbReference type="EMBL" id="EHA53269.1"/>
    </source>
</evidence>
<dbReference type="AlphaFoldDB" id="G4N1K2"/>
<dbReference type="Pfam" id="PF22974">
    <property type="entry name" value="DUF7029"/>
    <property type="match status" value="1"/>
</dbReference>
<protein>
    <recommendedName>
        <fullName evidence="6">Isoamyl alcohol oxidase</fullName>
    </recommendedName>
</protein>
<organism evidence="4 5">
    <name type="scientific">Pyricularia oryzae (strain 70-15 / ATCC MYA-4617 / FGSC 8958)</name>
    <name type="common">Rice blast fungus</name>
    <name type="synonym">Magnaporthe oryzae</name>
    <dbReference type="NCBI Taxonomy" id="242507"/>
    <lineage>
        <taxon>Eukaryota</taxon>
        <taxon>Fungi</taxon>
        <taxon>Dikarya</taxon>
        <taxon>Ascomycota</taxon>
        <taxon>Pezizomycotina</taxon>
        <taxon>Sordariomycetes</taxon>
        <taxon>Sordariomycetidae</taxon>
        <taxon>Magnaporthales</taxon>
        <taxon>Pyriculariaceae</taxon>
        <taxon>Pyricularia</taxon>
    </lineage>
</organism>
<dbReference type="eggNOG" id="ENOG502SK56">
    <property type="taxonomic scope" value="Eukaryota"/>
</dbReference>
<gene>
    <name evidence="4" type="ORF">MGG_07842</name>
</gene>
<dbReference type="GeneID" id="2683769"/>
<name>G4N1K2_PYRO7</name>
<reference evidence="4 5" key="1">
    <citation type="journal article" date="2005" name="Nature">
        <title>The genome sequence of the rice blast fungus Magnaporthe grisea.</title>
        <authorList>
            <person name="Dean R.A."/>
            <person name="Talbot N.J."/>
            <person name="Ebbole D.J."/>
            <person name="Farman M.L."/>
            <person name="Mitchell T.K."/>
            <person name="Orbach M.J."/>
            <person name="Thon M."/>
            <person name="Kulkarni R."/>
            <person name="Xu J.R."/>
            <person name="Pan H."/>
            <person name="Read N.D."/>
            <person name="Lee Y.H."/>
            <person name="Carbone I."/>
            <person name="Brown D."/>
            <person name="Oh Y.Y."/>
            <person name="Donofrio N."/>
            <person name="Jeong J.S."/>
            <person name="Soanes D.M."/>
            <person name="Djonovic S."/>
            <person name="Kolomiets E."/>
            <person name="Rehmeyer C."/>
            <person name="Li W."/>
            <person name="Harding M."/>
            <person name="Kim S."/>
            <person name="Lebrun M.H."/>
            <person name="Bohnert H."/>
            <person name="Coughlan S."/>
            <person name="Butler J."/>
            <person name="Calvo S."/>
            <person name="Ma L.J."/>
            <person name="Nicol R."/>
            <person name="Purcell S."/>
            <person name="Nusbaum C."/>
            <person name="Galagan J.E."/>
            <person name="Birren B.W."/>
        </authorList>
    </citation>
    <scope>NUCLEOTIDE SEQUENCE [LARGE SCALE GENOMIC DNA]</scope>
    <source>
        <strain evidence="5">70-15 / ATCC MYA-4617 / FGSC 8958</strain>
    </source>
</reference>
<accession>G4N1K2</accession>
<feature type="region of interest" description="Disordered" evidence="1">
    <location>
        <begin position="106"/>
        <end position="129"/>
    </location>
</feature>
<dbReference type="EMBL" id="CM001233">
    <property type="protein sequence ID" value="EHA53269.1"/>
    <property type="molecule type" value="Genomic_DNA"/>
</dbReference>
<dbReference type="VEuPathDB" id="FungiDB:MGG_07842"/>
<dbReference type="RefSeq" id="XP_003713076.1">
    <property type="nucleotide sequence ID" value="XM_003713028.1"/>
</dbReference>
<evidence type="ECO:0000313" key="5">
    <source>
        <dbReference type="Proteomes" id="UP000009058"/>
    </source>
</evidence>
<dbReference type="KEGG" id="mgr:MGG_07842"/>
<evidence type="ECO:0000256" key="1">
    <source>
        <dbReference type="SAM" id="MobiDB-lite"/>
    </source>
</evidence>
<dbReference type="OrthoDB" id="160645at2759"/>
<dbReference type="InterPro" id="IPR054293">
    <property type="entry name" value="DUF7029"/>
</dbReference>
<dbReference type="HOGENOM" id="CLU_023307_0_1_1"/>
<feature type="domain" description="DUF7029" evidence="2">
    <location>
        <begin position="177"/>
        <end position="276"/>
    </location>
</feature>
<evidence type="ECO:0000259" key="2">
    <source>
        <dbReference type="Pfam" id="PF22974"/>
    </source>
</evidence>